<keyword evidence="1" id="KW-0521">NADP</keyword>
<dbReference type="PROSITE" id="PS00061">
    <property type="entry name" value="ADH_SHORT"/>
    <property type="match status" value="1"/>
</dbReference>
<keyword evidence="4" id="KW-0472">Membrane</keyword>
<feature type="transmembrane region" description="Helical" evidence="4">
    <location>
        <begin position="83"/>
        <end position="104"/>
    </location>
</feature>
<evidence type="ECO:0000313" key="6">
    <source>
        <dbReference type="Proteomes" id="UP000030687"/>
    </source>
</evidence>
<feature type="transmembrane region" description="Helical" evidence="4">
    <location>
        <begin position="124"/>
        <end position="146"/>
    </location>
</feature>
<dbReference type="Pfam" id="PF13561">
    <property type="entry name" value="adh_short_C2"/>
    <property type="match status" value="1"/>
</dbReference>
<sequence>MAGAGAGAGWEQRRWSLQGTYARVTGDVKGLGYFFSLNNVEASVAKPTLEYNAEDFSLVMTTNFESAFHLCQLAHPLLKASGAASIILVSSGLGVVLANVGTVYSATKGAMNQLGKNLACEWQGIISGLMLWLLGLSEFPSLNLIWETGNFWTKSKSRTPIGRPRETKEVSSLIAFPCMPAASYITGQTICVRGGFTVNGFFLPST</sequence>
<dbReference type="GO" id="GO:0016491">
    <property type="term" value="F:oxidoreductase activity"/>
    <property type="evidence" value="ECO:0007669"/>
    <property type="project" value="UniProtKB-KW"/>
</dbReference>
<dbReference type="Gene3D" id="3.40.50.720">
    <property type="entry name" value="NAD(P)-binding Rossmann-like Domain"/>
    <property type="match status" value="1"/>
</dbReference>
<dbReference type="InterPro" id="IPR002347">
    <property type="entry name" value="SDR_fam"/>
</dbReference>
<dbReference type="InParanoid" id="V4SH75"/>
<dbReference type="PANTHER" id="PTHR42898">
    <property type="entry name" value="TROPINONE REDUCTASE"/>
    <property type="match status" value="1"/>
</dbReference>
<dbReference type="Gramene" id="ESR38145">
    <property type="protein sequence ID" value="ESR38145"/>
    <property type="gene ID" value="CICLE_v10030196mg"/>
</dbReference>
<dbReference type="InterPro" id="IPR036291">
    <property type="entry name" value="NAD(P)-bd_dom_sf"/>
</dbReference>
<proteinExistence type="inferred from homology"/>
<keyword evidence="4" id="KW-1133">Transmembrane helix</keyword>
<dbReference type="EMBL" id="KI536978">
    <property type="protein sequence ID" value="ESR38145.1"/>
    <property type="molecule type" value="Genomic_DNA"/>
</dbReference>
<gene>
    <name evidence="5" type="ORF">CICLE_v10030196mg</name>
</gene>
<reference evidence="5 6" key="1">
    <citation type="submission" date="2013-10" db="EMBL/GenBank/DDBJ databases">
        <authorList>
            <consortium name="International Citrus Genome Consortium"/>
            <person name="Jenkins J."/>
            <person name="Schmutz J."/>
            <person name="Prochnik S."/>
            <person name="Rokhsar D."/>
            <person name="Gmitter F."/>
            <person name="Ollitrault P."/>
            <person name="Machado M."/>
            <person name="Talon M."/>
            <person name="Wincker P."/>
            <person name="Jaillon O."/>
            <person name="Morgante M."/>
        </authorList>
    </citation>
    <scope>NUCLEOTIDE SEQUENCE</scope>
    <source>
        <strain evidence="6">cv. Clemenules</strain>
    </source>
</reference>
<accession>V4SH75</accession>
<keyword evidence="4" id="KW-0812">Transmembrane</keyword>
<dbReference type="STRING" id="85681.V4SH75"/>
<dbReference type="eggNOG" id="KOG0725">
    <property type="taxonomic scope" value="Eukaryota"/>
</dbReference>
<keyword evidence="2" id="KW-0560">Oxidoreductase</keyword>
<dbReference type="Proteomes" id="UP000030687">
    <property type="component" value="Unassembled WGS sequence"/>
</dbReference>
<evidence type="ECO:0000256" key="1">
    <source>
        <dbReference type="ARBA" id="ARBA00022857"/>
    </source>
</evidence>
<evidence type="ECO:0000313" key="5">
    <source>
        <dbReference type="EMBL" id="ESR38145.1"/>
    </source>
</evidence>
<evidence type="ECO:0000256" key="2">
    <source>
        <dbReference type="ARBA" id="ARBA00023002"/>
    </source>
</evidence>
<dbReference type="AlphaFoldDB" id="V4SH75"/>
<dbReference type="PRINTS" id="PR00081">
    <property type="entry name" value="GDHRDH"/>
</dbReference>
<evidence type="ECO:0000256" key="4">
    <source>
        <dbReference type="SAM" id="Phobius"/>
    </source>
</evidence>
<dbReference type="SUPFAM" id="SSF51735">
    <property type="entry name" value="NAD(P)-binding Rossmann-fold domains"/>
    <property type="match status" value="1"/>
</dbReference>
<evidence type="ECO:0000256" key="3">
    <source>
        <dbReference type="ARBA" id="ARBA00025714"/>
    </source>
</evidence>
<name>V4SH75_CITCL</name>
<protein>
    <submittedName>
        <fullName evidence="5">Uncharacterized protein</fullName>
    </submittedName>
</protein>
<dbReference type="InterPro" id="IPR020904">
    <property type="entry name" value="Sc_DH/Rdtase_CS"/>
</dbReference>
<comment type="similarity">
    <text evidence="3">Belongs to the short-chain dehydrogenases/reductases (SDR) family. SDR65C subfamily.</text>
</comment>
<dbReference type="OMA" id="EWQGIIS"/>
<dbReference type="InterPro" id="IPR045000">
    <property type="entry name" value="TR"/>
</dbReference>
<dbReference type="PANTHER" id="PTHR42898:SF79">
    <property type="entry name" value="NAD(P)-BINDING ROSSMANN-FOLD PROTEIN"/>
    <property type="match status" value="1"/>
</dbReference>
<organism evidence="5 6">
    <name type="scientific">Citrus clementina</name>
    <name type="common">Clementine</name>
    <name type="synonym">Citrus deliciosa x Citrus sinensis</name>
    <dbReference type="NCBI Taxonomy" id="85681"/>
    <lineage>
        <taxon>Eukaryota</taxon>
        <taxon>Viridiplantae</taxon>
        <taxon>Streptophyta</taxon>
        <taxon>Embryophyta</taxon>
        <taxon>Tracheophyta</taxon>
        <taxon>Spermatophyta</taxon>
        <taxon>Magnoliopsida</taxon>
        <taxon>eudicotyledons</taxon>
        <taxon>Gunneridae</taxon>
        <taxon>Pentapetalae</taxon>
        <taxon>rosids</taxon>
        <taxon>malvids</taxon>
        <taxon>Sapindales</taxon>
        <taxon>Rutaceae</taxon>
        <taxon>Aurantioideae</taxon>
        <taxon>Citrus</taxon>
    </lineage>
</organism>
<dbReference type="KEGG" id="cic:CICLE_v10030196mg"/>
<keyword evidence="6" id="KW-1185">Reference proteome</keyword>